<keyword evidence="2" id="KW-1185">Reference proteome</keyword>
<dbReference type="NCBIfam" id="NF038190">
    <property type="entry name" value="VI_Cas13b"/>
    <property type="match status" value="1"/>
</dbReference>
<dbReference type="EMBL" id="JBELPZ010000009">
    <property type="protein sequence ID" value="MFL9844755.1"/>
    <property type="molecule type" value="Genomic_DNA"/>
</dbReference>
<name>A0ABW8Z010_9FLAO</name>
<evidence type="ECO:0000313" key="1">
    <source>
        <dbReference type="EMBL" id="MFL9844755.1"/>
    </source>
</evidence>
<comment type="caution">
    <text evidence="1">The sequence shown here is derived from an EMBL/GenBank/DDBJ whole genome shotgun (WGS) entry which is preliminary data.</text>
</comment>
<dbReference type="CDD" id="cd20478">
    <property type="entry name" value="Cas13b_Bz-like"/>
    <property type="match status" value="1"/>
</dbReference>
<gene>
    <name evidence="1" type="primary">cas13b</name>
    <name evidence="1" type="ORF">ABS766_10035</name>
</gene>
<evidence type="ECO:0000313" key="2">
    <source>
        <dbReference type="Proteomes" id="UP001629156"/>
    </source>
</evidence>
<proteinExistence type="predicted"/>
<dbReference type="RefSeq" id="WP_408085012.1">
    <property type="nucleotide sequence ID" value="NZ_JBELPZ010000009.1"/>
</dbReference>
<organism evidence="1 2">
    <name type="scientific">Flavobacterium rhizosphaerae</name>
    <dbReference type="NCBI Taxonomy" id="3163298"/>
    <lineage>
        <taxon>Bacteria</taxon>
        <taxon>Pseudomonadati</taxon>
        <taxon>Bacteroidota</taxon>
        <taxon>Flavobacteriia</taxon>
        <taxon>Flavobacteriales</taxon>
        <taxon>Flavobacteriaceae</taxon>
        <taxon>Flavobacterium</taxon>
    </lineage>
</organism>
<reference evidence="1 2" key="1">
    <citation type="submission" date="2024-06" db="EMBL/GenBank/DDBJ databases">
        <authorList>
            <person name="Kaempfer P."/>
            <person name="Viver T."/>
        </authorList>
    </citation>
    <scope>NUCLEOTIDE SEQUENCE [LARGE SCALE GENOMIC DNA]</scope>
    <source>
        <strain evidence="1 2">ST-119</strain>
    </source>
</reference>
<accession>A0ABW8Z010</accession>
<dbReference type="Proteomes" id="UP001629156">
    <property type="component" value="Unassembled WGS sequence"/>
</dbReference>
<protein>
    <submittedName>
        <fullName evidence="1">Type VI-B CRISPR-associated RNA-guided ribonuclease Cas13b</fullName>
    </submittedName>
</protein>
<sequence>MQTDTIPKGKGISYNHTLLTDKHFFGGFFNLAENNKEAAYALYKQRFGKSILEDVLKPDSNVSEPDYIDRVEFLKQYLPVVKYLDLPVEHDLFSRSADKVHARREYLINNFKLLTGTVNDLRNFYTHYHHDALPLDSTLFNLLDNILLNVAKDVRKAKKKRDHTKQLVKDSLKDELVVLSEQKKQQLLEKGKSNPRVKLDDESIENSIFNDAFSHFLYKPKDAKTEMLTDRYKSVYTGDPAENNITISQNGIIFLLSMFLSRKEAKDLRSRMKGYKGNVIKDAPDFPNDRNNSLKFMATHWVYEYLNIKTIRPKLTTGFTKEKLLTEIVDYLTKVPDKVYQNLSSNDQQRFVEDTNEYFKDNEEADATEEARVIHDVIRKRYEDKFNYYALRYLDEFVDFPSLRFQLHIGNYTHHSQSKEINGTKYITERKIKEKVKIFGRLSEVTNIKSEYIQSIRDENSDIGWEEFPNPSFNFVGNNIPIHLNIDGFENRGSKYKDKRNTAEKRTGRGKRLHKQDVVNELVADNNSVIVSEPIAMLSLNELPALLYELLIIGKTGKQIEEILKKKLWQRFATIENYKPGELPNNQIPKKLNKSTGTDSINIDKLKRALQKELDISEAKLTLIKNNRREMDVYKPTRKYVFYAKELGAEAAWLADDLKRFMPIKAREQWKGYHHSQLQNSIAYYHQKPGEAFDLLRTVWNFNDDDFSWNSGIKKAFANNRFFDKFYEAYLNNRKKVLEDFLNHIAQHADDKKMLKRFIKQQHIDNLFYMRLYTIDNTQAIKEKLLAKPFVFPRGIFDDRPTFIKGTNVTDSPDGFAAWYQYLYNKHDYQEFYNYDLDYEENYKAFKISNDGYIENKLNLNAEEQEQKFKMNEDLAIKREKGKDVYLNLIANQLFTDLFKHSADFTLNMLYKDRQERIRIATEAKKQNDREKGDISENILNNSFIWDEQISFTNESGQITEKIRLKNIGKVKVFLNDKRVKKIMGYDPARKWTIQQLEDELYIKANSYETLRREEILKAIQHFEKFIIDENGGHSTAFEIGEHPNFKMYMVNGVLQHIPYIDSGAVDWLKNCKEDYFNKPDVSELNTKPEEIQKVFLLTAVRNKVGHNQLPVTELYNLIKNTVPNHDGLTTTEILLTFTQQIIEYFQNILKNK</sequence>